<reference evidence="2 3" key="1">
    <citation type="submission" date="2017-07" db="EMBL/GenBank/DDBJ databases">
        <title>Genome Sequence of Sulfitobacter pseudonitzschiae Strain SMR1 Isolated from a culture of the Diatom Skeletonema marinoi.</title>
        <authorList>
            <person name="Topel M."/>
            <person name="Pinder M.I.M."/>
            <person name="Johansson O.N."/>
            <person name="Kourtchenko O."/>
            <person name="Godhe A."/>
            <person name="Clarke A.K."/>
        </authorList>
    </citation>
    <scope>NUCLEOTIDE SEQUENCE [LARGE SCALE GENOMIC DNA]</scope>
    <source>
        <strain evidence="2 3">SMR1</strain>
    </source>
</reference>
<dbReference type="GO" id="GO:0016791">
    <property type="term" value="F:phosphatase activity"/>
    <property type="evidence" value="ECO:0007669"/>
    <property type="project" value="TreeGrafter"/>
</dbReference>
<keyword evidence="2" id="KW-0378">Hydrolase</keyword>
<dbReference type="AlphaFoldDB" id="A0A221JW93"/>
<keyword evidence="3" id="KW-1185">Reference proteome</keyword>
<dbReference type="GO" id="GO:0005737">
    <property type="term" value="C:cytoplasm"/>
    <property type="evidence" value="ECO:0007669"/>
    <property type="project" value="TreeGrafter"/>
</dbReference>
<dbReference type="RefSeq" id="WP_089419082.1">
    <property type="nucleotide sequence ID" value="NZ_CP022415.1"/>
</dbReference>
<dbReference type="PANTHER" id="PTHR42850:SF4">
    <property type="entry name" value="ZINC-DEPENDENT ENDOPOLYPHOSPHATASE"/>
    <property type="match status" value="1"/>
</dbReference>
<evidence type="ECO:0000313" key="2">
    <source>
        <dbReference type="EMBL" id="ASM70962.1"/>
    </source>
</evidence>
<dbReference type="SUPFAM" id="SSF56300">
    <property type="entry name" value="Metallo-dependent phosphatases"/>
    <property type="match status" value="1"/>
</dbReference>
<dbReference type="EC" id="3.6.1.17" evidence="2"/>
<dbReference type="InterPro" id="IPR050126">
    <property type="entry name" value="Ap4A_hydrolase"/>
</dbReference>
<dbReference type="InterPro" id="IPR004843">
    <property type="entry name" value="Calcineurin-like_PHP"/>
</dbReference>
<sequence>MFNEKTAVWVREGDRIPPTVDIDRGRYEASTRTDKINMPDGLTAFNSFYLPWRDLPGSLPEDIDIFAIGDVHGQAELLEQVLGEIKNTPREAHKRHLVFLGDLIDRGPASIRAVDLAMNAGWLADVDDLHVLPGNHDLVLMLTLEGPKYLDFWGMLGGDRVMAELGLSAETHSWDEIAAKLKDNLHPEYLRAMASGATHLYLGDLLFVHAGIHPFQNRAAFLGLSRRFIKMEDHWANIRHTFLTHRGGWDVNDSDPERRAQKPTVVVHGHTPAVRQDLVDAGDLDICDGIDDYRTVALDIGAAYRPQLAFAHFRTRAGQAEVQIRAVGKSVV</sequence>
<accession>A0A221JW93</accession>
<feature type="domain" description="Calcineurin-like phosphoesterase" evidence="1">
    <location>
        <begin position="65"/>
        <end position="274"/>
    </location>
</feature>
<protein>
    <submittedName>
        <fullName evidence="2">Bis(5'-nucleosyl)-tetraphosphatase PrpE (Asymmetrical)</fullName>
        <ecNumber evidence="2">3.6.1.17</ecNumber>
    </submittedName>
</protein>
<name>A0A221JW93_9RHOB</name>
<organism evidence="2 3">
    <name type="scientific">Pseudosulfitobacter pseudonitzschiae</name>
    <dbReference type="NCBI Taxonomy" id="1402135"/>
    <lineage>
        <taxon>Bacteria</taxon>
        <taxon>Pseudomonadati</taxon>
        <taxon>Pseudomonadota</taxon>
        <taxon>Alphaproteobacteria</taxon>
        <taxon>Rhodobacterales</taxon>
        <taxon>Roseobacteraceae</taxon>
        <taxon>Pseudosulfitobacter</taxon>
    </lineage>
</organism>
<dbReference type="OrthoDB" id="9807890at2"/>
<dbReference type="PANTHER" id="PTHR42850">
    <property type="entry name" value="METALLOPHOSPHOESTERASE"/>
    <property type="match status" value="1"/>
</dbReference>
<evidence type="ECO:0000313" key="3">
    <source>
        <dbReference type="Proteomes" id="UP000199754"/>
    </source>
</evidence>
<dbReference type="Proteomes" id="UP000199754">
    <property type="component" value="Chromosome"/>
</dbReference>
<dbReference type="GO" id="GO:0004081">
    <property type="term" value="F:bis(5'-nucleosyl)-tetraphosphatase (asymmetrical) activity"/>
    <property type="evidence" value="ECO:0007669"/>
    <property type="project" value="UniProtKB-EC"/>
</dbReference>
<evidence type="ECO:0000259" key="1">
    <source>
        <dbReference type="Pfam" id="PF00149"/>
    </source>
</evidence>
<dbReference type="KEGG" id="spse:SULPSESMR1_00123"/>
<dbReference type="EMBL" id="CP022415">
    <property type="protein sequence ID" value="ASM70962.1"/>
    <property type="molecule type" value="Genomic_DNA"/>
</dbReference>
<proteinExistence type="predicted"/>
<gene>
    <name evidence="2" type="primary">prpE</name>
    <name evidence="2" type="ORF">SULPSESMR1_00123</name>
</gene>
<dbReference type="InterPro" id="IPR029052">
    <property type="entry name" value="Metallo-depent_PP-like"/>
</dbReference>
<dbReference type="Gene3D" id="3.60.21.10">
    <property type="match status" value="1"/>
</dbReference>
<dbReference type="Pfam" id="PF00149">
    <property type="entry name" value="Metallophos"/>
    <property type="match status" value="1"/>
</dbReference>